<keyword evidence="9" id="KW-1185">Reference proteome</keyword>
<evidence type="ECO:0000256" key="1">
    <source>
        <dbReference type="ARBA" id="ARBA00004651"/>
    </source>
</evidence>
<keyword evidence="2" id="KW-1003">Cell membrane</keyword>
<reference evidence="9" key="1">
    <citation type="journal article" date="2019" name="Int. J. Syst. Evol. Microbiol.">
        <title>The Global Catalogue of Microorganisms (GCM) 10K type strain sequencing project: providing services to taxonomists for standard genome sequencing and annotation.</title>
        <authorList>
            <consortium name="The Broad Institute Genomics Platform"/>
            <consortium name="The Broad Institute Genome Sequencing Center for Infectious Disease"/>
            <person name="Wu L."/>
            <person name="Ma J."/>
        </authorList>
    </citation>
    <scope>NUCLEOTIDE SEQUENCE [LARGE SCALE GENOMIC DNA]</scope>
    <source>
        <strain evidence="9">CECT 8064</strain>
    </source>
</reference>
<dbReference type="Gene3D" id="3.40.50.300">
    <property type="entry name" value="P-loop containing nucleotide triphosphate hydrolases"/>
    <property type="match status" value="1"/>
</dbReference>
<dbReference type="PANTHER" id="PTHR37937:SF1">
    <property type="entry name" value="CONJUGATIVE TRANSFER: DNA TRANSPORT"/>
    <property type="match status" value="1"/>
</dbReference>
<evidence type="ECO:0000313" key="8">
    <source>
        <dbReference type="EMBL" id="MFC4517956.1"/>
    </source>
</evidence>
<comment type="caution">
    <text evidence="8">The sequence shown here is derived from an EMBL/GenBank/DDBJ whole genome shotgun (WGS) entry which is preliminary data.</text>
</comment>
<evidence type="ECO:0000256" key="2">
    <source>
        <dbReference type="ARBA" id="ARBA00022475"/>
    </source>
</evidence>
<dbReference type="InterPro" id="IPR027417">
    <property type="entry name" value="P-loop_NTPase"/>
</dbReference>
<evidence type="ECO:0000256" key="5">
    <source>
        <dbReference type="ARBA" id="ARBA00023136"/>
    </source>
</evidence>
<proteinExistence type="predicted"/>
<dbReference type="CDD" id="cd01127">
    <property type="entry name" value="TrwB_TraG_TraD_VirD4"/>
    <property type="match status" value="1"/>
</dbReference>
<protein>
    <submittedName>
        <fullName evidence="8">Type IV secretory system conjugative DNA transfer family protein</fullName>
    </submittedName>
</protein>
<dbReference type="InterPro" id="IPR032689">
    <property type="entry name" value="TraG-D_C"/>
</dbReference>
<evidence type="ECO:0000256" key="4">
    <source>
        <dbReference type="ARBA" id="ARBA00022989"/>
    </source>
</evidence>
<name>A0ABV9BV16_9ACTN</name>
<dbReference type="Proteomes" id="UP001595990">
    <property type="component" value="Unassembled WGS sequence"/>
</dbReference>
<keyword evidence="5 6" id="KW-0472">Membrane</keyword>
<evidence type="ECO:0000256" key="6">
    <source>
        <dbReference type="SAM" id="Phobius"/>
    </source>
</evidence>
<evidence type="ECO:0000256" key="3">
    <source>
        <dbReference type="ARBA" id="ARBA00022692"/>
    </source>
</evidence>
<dbReference type="EMBL" id="JBHSFS010000029">
    <property type="protein sequence ID" value="MFC4517956.1"/>
    <property type="molecule type" value="Genomic_DNA"/>
</dbReference>
<keyword evidence="4 6" id="KW-1133">Transmembrane helix</keyword>
<gene>
    <name evidence="8" type="ORF">ACFPEN_34385</name>
</gene>
<dbReference type="RefSeq" id="WP_417924358.1">
    <property type="nucleotide sequence ID" value="NZ_JBHSFS010000029.1"/>
</dbReference>
<dbReference type="InterPro" id="IPR051539">
    <property type="entry name" value="T4SS-coupling_protein"/>
</dbReference>
<feature type="domain" description="TraD/TraG TraM recognition site" evidence="7">
    <location>
        <begin position="422"/>
        <end position="538"/>
    </location>
</feature>
<evidence type="ECO:0000313" key="9">
    <source>
        <dbReference type="Proteomes" id="UP001595990"/>
    </source>
</evidence>
<dbReference type="SUPFAM" id="SSF52540">
    <property type="entry name" value="P-loop containing nucleoside triphosphate hydrolases"/>
    <property type="match status" value="1"/>
</dbReference>
<dbReference type="PANTHER" id="PTHR37937">
    <property type="entry name" value="CONJUGATIVE TRANSFER: DNA TRANSPORT"/>
    <property type="match status" value="1"/>
</dbReference>
<dbReference type="Pfam" id="PF12696">
    <property type="entry name" value="TraG-D_C"/>
    <property type="match status" value="1"/>
</dbReference>
<accession>A0ABV9BV16</accession>
<sequence>MSGSQPGAGTGAGSGVAAPLAIVGVIFGGGALFSGAWLGGTLGAATASGSWTPPPFSVRSAFRLFTGGPSALWPTAPTGALIGMLLLLVLLVAALVVGGVWAWRHFGPRPGLAGAREMAAMTQEAAEAKARRLRPALDAVKELHPRDRGVRLGALRPVDGGPLGPHLYGSDEDTFTAVMGPRAGKSTSLAIPTLLAAPGPALLTSNRNDVYSVTARARARTGNVFTFDLQHIAYAPRDFWVDLLATARSVEGARRLAMHFINADSDTRGQDDFWNKAGGNTLTALFHAAALSGATVLDVLAWLDAPSDRAPVNALKDHNAAMASRLAATVSGAVETRDGIYETARQATSCLLDPQIAAWVLPDKHRAEFKPYDFVTSADTVYLLSKDGGGSAAAICAAVADAIFRAGTIAAERNGTGRLPIPMRAILDEAANVCRIADLPLLYSHLGGRGINPMTILQSYKQGAKTWGDTGMDALWVASTVKLLGAAQDDATFAENISKLIGKHKIKDVSTSQSSSGRSTSISPTREEIMQASDVRAIAPGHALVWGSGTPIARVKLLPWYEEDYAPQMTEDRDAEVAAIAKRASATEVIL</sequence>
<keyword evidence="3 6" id="KW-0812">Transmembrane</keyword>
<evidence type="ECO:0000259" key="7">
    <source>
        <dbReference type="Pfam" id="PF12696"/>
    </source>
</evidence>
<feature type="transmembrane region" description="Helical" evidence="6">
    <location>
        <begin position="80"/>
        <end position="103"/>
    </location>
</feature>
<comment type="subcellular location">
    <subcellularLocation>
        <location evidence="1">Cell membrane</location>
        <topology evidence="1">Multi-pass membrane protein</topology>
    </subcellularLocation>
</comment>
<feature type="transmembrane region" description="Helical" evidence="6">
    <location>
        <begin position="12"/>
        <end position="33"/>
    </location>
</feature>
<organism evidence="8 9">
    <name type="scientific">Streptomyces ehimensis</name>
    <dbReference type="NCBI Taxonomy" id="68195"/>
    <lineage>
        <taxon>Bacteria</taxon>
        <taxon>Bacillati</taxon>
        <taxon>Actinomycetota</taxon>
        <taxon>Actinomycetes</taxon>
        <taxon>Kitasatosporales</taxon>
        <taxon>Streptomycetaceae</taxon>
        <taxon>Streptomyces</taxon>
    </lineage>
</organism>